<organism evidence="2 3">
    <name type="scientific">Nocardioides abyssi</name>
    <dbReference type="NCBI Taxonomy" id="3058370"/>
    <lineage>
        <taxon>Bacteria</taxon>
        <taxon>Bacillati</taxon>
        <taxon>Actinomycetota</taxon>
        <taxon>Actinomycetes</taxon>
        <taxon>Propionibacteriales</taxon>
        <taxon>Nocardioidaceae</taxon>
        <taxon>Nocardioides</taxon>
    </lineage>
</organism>
<dbReference type="RefSeq" id="WP_300963099.1">
    <property type="nucleotide sequence ID" value="NZ_JAUHJR010000267.1"/>
</dbReference>
<evidence type="ECO:0000313" key="2">
    <source>
        <dbReference type="EMBL" id="MDN4163796.1"/>
    </source>
</evidence>
<protein>
    <recommendedName>
        <fullName evidence="1">WYL domain-containing protein</fullName>
    </recommendedName>
</protein>
<keyword evidence="3" id="KW-1185">Reference proteome</keyword>
<dbReference type="EMBL" id="JAUHJR010000267">
    <property type="protein sequence ID" value="MDN4163796.1"/>
    <property type="molecule type" value="Genomic_DNA"/>
</dbReference>
<evidence type="ECO:0000259" key="1">
    <source>
        <dbReference type="Pfam" id="PF13280"/>
    </source>
</evidence>
<name>A0ABT8F0N0_9ACTN</name>
<dbReference type="PROSITE" id="PS52050">
    <property type="entry name" value="WYL"/>
    <property type="match status" value="1"/>
</dbReference>
<comment type="caution">
    <text evidence="2">The sequence shown here is derived from an EMBL/GenBank/DDBJ whole genome shotgun (WGS) entry which is preliminary data.</text>
</comment>
<reference evidence="2" key="1">
    <citation type="submission" date="2023-06" db="EMBL/GenBank/DDBJ databases">
        <title>Draft genome sequence of Nocardioides sp. SOB72.</title>
        <authorList>
            <person name="Zhang G."/>
        </authorList>
    </citation>
    <scope>NUCLEOTIDE SEQUENCE</scope>
    <source>
        <strain evidence="2">SOB72</strain>
    </source>
</reference>
<dbReference type="Pfam" id="PF13280">
    <property type="entry name" value="WYL"/>
    <property type="match status" value="1"/>
</dbReference>
<evidence type="ECO:0000313" key="3">
    <source>
        <dbReference type="Proteomes" id="UP001168537"/>
    </source>
</evidence>
<accession>A0ABT8F0N0</accession>
<gene>
    <name evidence="2" type="ORF">QWY29_20735</name>
</gene>
<dbReference type="Proteomes" id="UP001168537">
    <property type="component" value="Unassembled WGS sequence"/>
</dbReference>
<proteinExistence type="predicted"/>
<sequence length="64" mass="6852">REAVETRTSVVISYVDNHGTSTERVVHPVSVEGGPLTAHDQRSDDVRTFAVHRITSVGPVAASP</sequence>
<dbReference type="InterPro" id="IPR026881">
    <property type="entry name" value="WYL_dom"/>
</dbReference>
<feature type="non-terminal residue" evidence="2">
    <location>
        <position position="1"/>
    </location>
</feature>
<feature type="domain" description="WYL" evidence="1">
    <location>
        <begin position="1"/>
        <end position="57"/>
    </location>
</feature>